<accession>A0A5E4AXW1</accession>
<proteinExistence type="predicted"/>
<dbReference type="EMBL" id="CABDUW010000197">
    <property type="protein sequence ID" value="VTJ62333.1"/>
    <property type="molecule type" value="Genomic_DNA"/>
</dbReference>
<keyword evidence="3" id="KW-1185">Reference proteome</keyword>
<dbReference type="AlphaFoldDB" id="A0A5E4AXW1"/>
<dbReference type="Proteomes" id="UP000335636">
    <property type="component" value="Unassembled WGS sequence"/>
</dbReference>
<sequence length="121" mass="12641">MGVGEDTSAAAPPSARAPASAHPGFYPNQQQAPGSHCEPIPQPHSFSLNTPCPPSSLRANERFLGNSLQPKRIKKQEPWAPPCSGDGSSLVSPSSQRPFPQVTASTGPLERSALGKGRTMA</sequence>
<feature type="region of interest" description="Disordered" evidence="1">
    <location>
        <begin position="1"/>
        <end position="121"/>
    </location>
</feature>
<organism evidence="2 3">
    <name type="scientific">Marmota monax</name>
    <name type="common">Woodchuck</name>
    <dbReference type="NCBI Taxonomy" id="9995"/>
    <lineage>
        <taxon>Eukaryota</taxon>
        <taxon>Metazoa</taxon>
        <taxon>Chordata</taxon>
        <taxon>Craniata</taxon>
        <taxon>Vertebrata</taxon>
        <taxon>Euteleostomi</taxon>
        <taxon>Mammalia</taxon>
        <taxon>Eutheria</taxon>
        <taxon>Euarchontoglires</taxon>
        <taxon>Glires</taxon>
        <taxon>Rodentia</taxon>
        <taxon>Sciuromorpha</taxon>
        <taxon>Sciuridae</taxon>
        <taxon>Xerinae</taxon>
        <taxon>Marmotini</taxon>
        <taxon>Marmota</taxon>
    </lineage>
</organism>
<evidence type="ECO:0000313" key="3">
    <source>
        <dbReference type="Proteomes" id="UP000335636"/>
    </source>
</evidence>
<evidence type="ECO:0000256" key="1">
    <source>
        <dbReference type="SAM" id="MobiDB-lite"/>
    </source>
</evidence>
<comment type="caution">
    <text evidence="2">The sequence shown here is derived from an EMBL/GenBank/DDBJ whole genome shotgun (WGS) entry which is preliminary data.</text>
</comment>
<feature type="compositionally biased region" description="Low complexity" evidence="1">
    <location>
        <begin position="8"/>
        <end position="21"/>
    </location>
</feature>
<gene>
    <name evidence="2" type="ORF">MONAX_5E027624</name>
</gene>
<name>A0A5E4AXW1_MARMO</name>
<protein>
    <submittedName>
        <fullName evidence="2">Uncharacterized protein</fullName>
    </submittedName>
</protein>
<feature type="compositionally biased region" description="Low complexity" evidence="1">
    <location>
        <begin position="84"/>
        <end position="95"/>
    </location>
</feature>
<evidence type="ECO:0000313" key="2">
    <source>
        <dbReference type="EMBL" id="VTJ62333.1"/>
    </source>
</evidence>
<reference evidence="2" key="1">
    <citation type="submission" date="2019-04" db="EMBL/GenBank/DDBJ databases">
        <authorList>
            <person name="Alioto T."/>
            <person name="Alioto T."/>
        </authorList>
    </citation>
    <scope>NUCLEOTIDE SEQUENCE [LARGE SCALE GENOMIC DNA]</scope>
</reference>
<feature type="compositionally biased region" description="Polar residues" evidence="1">
    <location>
        <begin position="96"/>
        <end position="106"/>
    </location>
</feature>